<comment type="caution">
    <text evidence="2">The sequence shown here is derived from an EMBL/GenBank/DDBJ whole genome shotgun (WGS) entry which is preliminary data.</text>
</comment>
<dbReference type="CDD" id="cd05266">
    <property type="entry name" value="SDR_a4"/>
    <property type="match status" value="1"/>
</dbReference>
<name>A0A845UXW9_9GAMM</name>
<evidence type="ECO:0000259" key="1">
    <source>
        <dbReference type="Pfam" id="PF01370"/>
    </source>
</evidence>
<proteinExistence type="predicted"/>
<dbReference type="Pfam" id="PF01370">
    <property type="entry name" value="Epimerase"/>
    <property type="match status" value="1"/>
</dbReference>
<reference evidence="2 3" key="1">
    <citation type="submission" date="2020-02" db="EMBL/GenBank/DDBJ databases">
        <authorList>
            <person name="Zhang X.-Y."/>
        </authorList>
    </citation>
    <scope>NUCLEOTIDE SEQUENCE [LARGE SCALE GENOMIC DNA]</scope>
    <source>
        <strain evidence="2 3">C33</strain>
    </source>
</reference>
<dbReference type="InterPro" id="IPR036291">
    <property type="entry name" value="NAD(P)-bd_dom_sf"/>
</dbReference>
<dbReference type="InterPro" id="IPR051783">
    <property type="entry name" value="NAD(P)-dependent_oxidoreduct"/>
</dbReference>
<evidence type="ECO:0000313" key="2">
    <source>
        <dbReference type="EMBL" id="NDY95548.1"/>
    </source>
</evidence>
<organism evidence="2 3">
    <name type="scientific">Wenzhouxiangella limi</name>
    <dbReference type="NCBI Taxonomy" id="2707351"/>
    <lineage>
        <taxon>Bacteria</taxon>
        <taxon>Pseudomonadati</taxon>
        <taxon>Pseudomonadota</taxon>
        <taxon>Gammaproteobacteria</taxon>
        <taxon>Chromatiales</taxon>
        <taxon>Wenzhouxiangellaceae</taxon>
        <taxon>Wenzhouxiangella</taxon>
    </lineage>
</organism>
<accession>A0A845UXW9</accession>
<dbReference type="Proteomes" id="UP000484885">
    <property type="component" value="Unassembled WGS sequence"/>
</dbReference>
<dbReference type="GO" id="GO:0005737">
    <property type="term" value="C:cytoplasm"/>
    <property type="evidence" value="ECO:0007669"/>
    <property type="project" value="TreeGrafter"/>
</dbReference>
<dbReference type="PANTHER" id="PTHR48079:SF6">
    <property type="entry name" value="NAD(P)-BINDING DOMAIN-CONTAINING PROTEIN-RELATED"/>
    <property type="match status" value="1"/>
</dbReference>
<protein>
    <submittedName>
        <fullName evidence="2">SDR family oxidoreductase</fullName>
    </submittedName>
</protein>
<dbReference type="EMBL" id="JAAGSC010000040">
    <property type="protein sequence ID" value="NDY95548.1"/>
    <property type="molecule type" value="Genomic_DNA"/>
</dbReference>
<gene>
    <name evidence="2" type="ORF">G3I74_07405</name>
</gene>
<sequence length="268" mass="29348">MKRLLIAGCGDLGIRLARRLDAKSWTVHGLRRHPEQLPPQIQPVKADLQDPAALAPAAGHWDAIVYQATPDERTPEAYRAAYVQGLENLLAACSFERLIFVSSTGVYGQDDGGWVDEHAPTEPSAFSGKILLEAEALCARHGGLTVRFSGIYGPGRDYLIRALRSGRARCRPEPPQWTNRIHAEDCAAVLAHLLELQTPARVYCASDSRPAPRCEVLGWLADQLGLAAPAIDEQAAGQGKRISNQRLLASGFSFQYPDYITGYRELLP</sequence>
<dbReference type="PANTHER" id="PTHR48079">
    <property type="entry name" value="PROTEIN YEEZ"/>
    <property type="match status" value="1"/>
</dbReference>
<keyword evidence="3" id="KW-1185">Reference proteome</keyword>
<dbReference type="Gene3D" id="3.40.50.720">
    <property type="entry name" value="NAD(P)-binding Rossmann-like Domain"/>
    <property type="match status" value="1"/>
</dbReference>
<dbReference type="InterPro" id="IPR001509">
    <property type="entry name" value="Epimerase_deHydtase"/>
</dbReference>
<dbReference type="SUPFAM" id="SSF51735">
    <property type="entry name" value="NAD(P)-binding Rossmann-fold domains"/>
    <property type="match status" value="1"/>
</dbReference>
<evidence type="ECO:0000313" key="3">
    <source>
        <dbReference type="Proteomes" id="UP000484885"/>
    </source>
</evidence>
<dbReference type="AlphaFoldDB" id="A0A845UXW9"/>
<feature type="domain" description="NAD-dependent epimerase/dehydratase" evidence="1">
    <location>
        <begin position="6"/>
        <end position="195"/>
    </location>
</feature>
<dbReference type="GO" id="GO:0004029">
    <property type="term" value="F:aldehyde dehydrogenase (NAD+) activity"/>
    <property type="evidence" value="ECO:0007669"/>
    <property type="project" value="TreeGrafter"/>
</dbReference>
<dbReference type="RefSeq" id="WP_164210950.1">
    <property type="nucleotide sequence ID" value="NZ_JAAGSC010000040.1"/>
</dbReference>